<accession>A0A941AIX4</accession>
<feature type="compositionally biased region" description="Low complexity" evidence="7">
    <location>
        <begin position="166"/>
        <end position="175"/>
    </location>
</feature>
<dbReference type="PANTHER" id="PTHR44379:SF5">
    <property type="entry name" value="OXIDOREDUCTASE WITH IRON-SULFUR SUBUNIT"/>
    <property type="match status" value="1"/>
</dbReference>
<feature type="domain" description="2Fe-2S ferredoxin-type" evidence="8">
    <location>
        <begin position="3"/>
        <end position="79"/>
    </location>
</feature>
<name>A0A941AIX4_9ACTN</name>
<dbReference type="Gene3D" id="1.10.150.120">
    <property type="entry name" value="[2Fe-2S]-binding domain"/>
    <property type="match status" value="1"/>
</dbReference>
<comment type="caution">
    <text evidence="9">The sequence shown here is derived from an EMBL/GenBank/DDBJ whole genome shotgun (WGS) entry which is preliminary data.</text>
</comment>
<dbReference type="InterPro" id="IPR051452">
    <property type="entry name" value="Diverse_Oxidoreductases"/>
</dbReference>
<dbReference type="PANTHER" id="PTHR44379">
    <property type="entry name" value="OXIDOREDUCTASE WITH IRON-SULFUR SUBUNIT"/>
    <property type="match status" value="1"/>
</dbReference>
<dbReference type="PROSITE" id="PS00197">
    <property type="entry name" value="2FE2S_FER_1"/>
    <property type="match status" value="1"/>
</dbReference>
<proteinExistence type="predicted"/>
<dbReference type="RefSeq" id="WP_210157145.1">
    <property type="nucleotide sequence ID" value="NZ_JAFCNB010000009.1"/>
</dbReference>
<keyword evidence="10" id="KW-1185">Reference proteome</keyword>
<evidence type="ECO:0000259" key="8">
    <source>
        <dbReference type="PROSITE" id="PS51085"/>
    </source>
</evidence>
<evidence type="ECO:0000313" key="9">
    <source>
        <dbReference type="EMBL" id="MBP2705685.1"/>
    </source>
</evidence>
<keyword evidence="3" id="KW-0560">Oxidoreductase</keyword>
<evidence type="ECO:0000256" key="3">
    <source>
        <dbReference type="ARBA" id="ARBA00023002"/>
    </source>
</evidence>
<comment type="pathway">
    <text evidence="6">Alkaloid degradation; nicotine degradation.</text>
</comment>
<evidence type="ECO:0000256" key="5">
    <source>
        <dbReference type="ARBA" id="ARBA00023014"/>
    </source>
</evidence>
<dbReference type="AlphaFoldDB" id="A0A941AIX4"/>
<dbReference type="GO" id="GO:0016491">
    <property type="term" value="F:oxidoreductase activity"/>
    <property type="evidence" value="ECO:0007669"/>
    <property type="project" value="UniProtKB-KW"/>
</dbReference>
<dbReference type="InterPro" id="IPR002888">
    <property type="entry name" value="2Fe-2S-bd"/>
</dbReference>
<dbReference type="GO" id="GO:0051537">
    <property type="term" value="F:2 iron, 2 sulfur cluster binding"/>
    <property type="evidence" value="ECO:0007669"/>
    <property type="project" value="UniProtKB-KW"/>
</dbReference>
<dbReference type="Proteomes" id="UP000674234">
    <property type="component" value="Unassembled WGS sequence"/>
</dbReference>
<dbReference type="SUPFAM" id="SSF54292">
    <property type="entry name" value="2Fe-2S ferredoxin-like"/>
    <property type="match status" value="1"/>
</dbReference>
<dbReference type="SUPFAM" id="SSF47741">
    <property type="entry name" value="CO dehydrogenase ISP C-domain like"/>
    <property type="match status" value="1"/>
</dbReference>
<dbReference type="InterPro" id="IPR036884">
    <property type="entry name" value="2Fe-2S-bd_dom_sf"/>
</dbReference>
<dbReference type="InterPro" id="IPR036010">
    <property type="entry name" value="2Fe-2S_ferredoxin-like_sf"/>
</dbReference>
<dbReference type="Pfam" id="PF00111">
    <property type="entry name" value="Fer2"/>
    <property type="match status" value="1"/>
</dbReference>
<reference evidence="9" key="1">
    <citation type="submission" date="2021-02" db="EMBL/GenBank/DDBJ databases">
        <title>Draft genome sequence of Microbispora sp. RL4-1S isolated from rice leaves in Thailand.</title>
        <authorList>
            <person name="Muangham S."/>
            <person name="Duangmal K."/>
        </authorList>
    </citation>
    <scope>NUCLEOTIDE SEQUENCE</scope>
    <source>
        <strain evidence="9">RL4-1S</strain>
    </source>
</reference>
<dbReference type="GO" id="GO:0046872">
    <property type="term" value="F:metal ion binding"/>
    <property type="evidence" value="ECO:0007669"/>
    <property type="project" value="UniProtKB-KW"/>
</dbReference>
<dbReference type="FunFam" id="3.10.20.30:FF:000020">
    <property type="entry name" value="Xanthine dehydrogenase iron-sulfur subunit"/>
    <property type="match status" value="1"/>
</dbReference>
<evidence type="ECO:0000313" key="10">
    <source>
        <dbReference type="Proteomes" id="UP000674234"/>
    </source>
</evidence>
<gene>
    <name evidence="9" type="ORF">JOL79_17870</name>
</gene>
<evidence type="ECO:0000256" key="4">
    <source>
        <dbReference type="ARBA" id="ARBA00023004"/>
    </source>
</evidence>
<dbReference type="Gene3D" id="3.10.20.30">
    <property type="match status" value="1"/>
</dbReference>
<dbReference type="InterPro" id="IPR006058">
    <property type="entry name" value="2Fe2S_fd_BS"/>
</dbReference>
<keyword evidence="2" id="KW-0479">Metal-binding</keyword>
<dbReference type="InterPro" id="IPR001041">
    <property type="entry name" value="2Fe-2S_ferredoxin-type"/>
</dbReference>
<keyword evidence="1" id="KW-0001">2Fe-2S</keyword>
<keyword evidence="4" id="KW-0408">Iron</keyword>
<evidence type="ECO:0000256" key="6">
    <source>
        <dbReference type="ARBA" id="ARBA00060707"/>
    </source>
</evidence>
<dbReference type="InterPro" id="IPR012675">
    <property type="entry name" value="Beta-grasp_dom_sf"/>
</dbReference>
<organism evidence="9 10">
    <name type="scientific">Microbispora oryzae</name>
    <dbReference type="NCBI Taxonomy" id="2806554"/>
    <lineage>
        <taxon>Bacteria</taxon>
        <taxon>Bacillati</taxon>
        <taxon>Actinomycetota</taxon>
        <taxon>Actinomycetes</taxon>
        <taxon>Streptosporangiales</taxon>
        <taxon>Streptosporangiaceae</taxon>
        <taxon>Microbispora</taxon>
    </lineage>
</organism>
<dbReference type="EMBL" id="JAFCNB010000009">
    <property type="protein sequence ID" value="MBP2705685.1"/>
    <property type="molecule type" value="Genomic_DNA"/>
</dbReference>
<dbReference type="PROSITE" id="PS51085">
    <property type="entry name" value="2FE2S_FER_2"/>
    <property type="match status" value="1"/>
</dbReference>
<dbReference type="CDD" id="cd00207">
    <property type="entry name" value="fer2"/>
    <property type="match status" value="1"/>
</dbReference>
<evidence type="ECO:0000256" key="7">
    <source>
        <dbReference type="SAM" id="MobiDB-lite"/>
    </source>
</evidence>
<keyword evidence="5" id="KW-0411">Iron-sulfur</keyword>
<sequence>MGHSVTLTVNGVVRRAAVPARRLLSDFLRHDLGLTGTHVGCEHGVCGACTVLLDGEPVRSCLTFAVTVDGHEVTTVEGLAEGDDLSPVQRAFAECHGLQCGFCTPGFLCTVTAFLRDNPTPSGEEVVEAVSGNLCRCTGYQNIVRAVHRAAEIQAAETRAAETRAETGASDTRAAGAGGRTA</sequence>
<evidence type="ECO:0000256" key="2">
    <source>
        <dbReference type="ARBA" id="ARBA00022723"/>
    </source>
</evidence>
<feature type="region of interest" description="Disordered" evidence="7">
    <location>
        <begin position="160"/>
        <end position="182"/>
    </location>
</feature>
<evidence type="ECO:0000256" key="1">
    <source>
        <dbReference type="ARBA" id="ARBA00022714"/>
    </source>
</evidence>
<dbReference type="FunFam" id="1.10.150.120:FF:000003">
    <property type="entry name" value="Carbon monoxide dehydrogenase, small subunit"/>
    <property type="match status" value="1"/>
</dbReference>
<protein>
    <submittedName>
        <fullName evidence="9">(2Fe-2S)-binding protein</fullName>
    </submittedName>
</protein>
<dbReference type="Pfam" id="PF01799">
    <property type="entry name" value="Fer2_2"/>
    <property type="match status" value="1"/>
</dbReference>